<feature type="active site" description="Acyl-thioester intermediate" evidence="6 7">
    <location>
        <position position="142"/>
    </location>
</feature>
<dbReference type="RefSeq" id="WP_012624709.1">
    <property type="nucleotide sequence ID" value="NZ_FPIW01000084.1"/>
</dbReference>
<dbReference type="SMR" id="A0AA94HV78"/>
<feature type="site" description="Important for substrate specificity" evidence="6">
    <location>
        <position position="192"/>
    </location>
</feature>
<dbReference type="CDD" id="cd03131">
    <property type="entry name" value="GATase1_HTS"/>
    <property type="match status" value="1"/>
</dbReference>
<keyword evidence="6" id="KW-0486">Methionine biosynthesis</keyword>
<evidence type="ECO:0000313" key="9">
    <source>
        <dbReference type="Proteomes" id="UP000182680"/>
    </source>
</evidence>
<feature type="site" description="Important for acyl-CoA specificity" evidence="6">
    <location>
        <position position="111"/>
    </location>
</feature>
<dbReference type="GO" id="GO:0005737">
    <property type="term" value="C:cytoplasm"/>
    <property type="evidence" value="ECO:0007669"/>
    <property type="project" value="UniProtKB-SubCell"/>
</dbReference>
<evidence type="ECO:0000313" key="8">
    <source>
        <dbReference type="EMBL" id="SFW72385.1"/>
    </source>
</evidence>
<feature type="binding site" evidence="6">
    <location>
        <position position="192"/>
    </location>
    <ligand>
        <name>substrate</name>
    </ligand>
</feature>
<dbReference type="Proteomes" id="UP000182680">
    <property type="component" value="Unassembled WGS sequence"/>
</dbReference>
<evidence type="ECO:0000256" key="5">
    <source>
        <dbReference type="ARBA" id="ARBA00023315"/>
    </source>
</evidence>
<proteinExistence type="inferred from homology"/>
<feature type="binding site" evidence="6">
    <location>
        <position position="249"/>
    </location>
    <ligand>
        <name>substrate</name>
    </ligand>
</feature>
<keyword evidence="2 6" id="KW-0963">Cytoplasm</keyword>
<dbReference type="HAMAP" id="MF_00295">
    <property type="entry name" value="MetA_acyltransf"/>
    <property type="match status" value="1"/>
</dbReference>
<name>A0AA94HV78_DESDE</name>
<feature type="binding site" evidence="6">
    <location>
        <position position="163"/>
    </location>
    <ligand>
        <name>substrate</name>
    </ligand>
</feature>
<dbReference type="GO" id="GO:0008899">
    <property type="term" value="F:homoserine O-succinyltransferase activity"/>
    <property type="evidence" value="ECO:0007669"/>
    <property type="project" value="UniProtKB-UniRule"/>
</dbReference>
<comment type="caution">
    <text evidence="8">The sequence shown here is derived from an EMBL/GenBank/DDBJ whole genome shotgun (WGS) entry which is preliminary data.</text>
</comment>
<comment type="subcellular location">
    <subcellularLocation>
        <location evidence="1 6">Cytoplasm</location>
    </subcellularLocation>
</comment>
<comment type="similarity">
    <text evidence="6">Belongs to the MetA family.</text>
</comment>
<dbReference type="OMA" id="CSCLATH"/>
<comment type="function">
    <text evidence="6">Transfers an acetyl group from acetyl-CoA to L-homoserine, forming acetyl-L-homoserine.</text>
</comment>
<dbReference type="PANTHER" id="PTHR20919">
    <property type="entry name" value="HOMOSERINE O-SUCCINYLTRANSFERASE"/>
    <property type="match status" value="1"/>
</dbReference>
<dbReference type="GO" id="GO:0019281">
    <property type="term" value="P:L-methionine biosynthetic process from homoserine via O-succinyl-L-homoserine and cystathionine"/>
    <property type="evidence" value="ECO:0007669"/>
    <property type="project" value="InterPro"/>
</dbReference>
<gene>
    <name evidence="6" type="primary">metAA</name>
    <name evidence="8" type="ORF">SAMN02910291_02741</name>
</gene>
<dbReference type="PIRSF" id="PIRSF000450">
    <property type="entry name" value="H_ser_succinyltr"/>
    <property type="match status" value="1"/>
</dbReference>
<keyword evidence="5 6" id="KW-0012">Acyltransferase</keyword>
<keyword evidence="4 6" id="KW-0808">Transferase</keyword>
<dbReference type="Gene3D" id="3.40.50.880">
    <property type="match status" value="1"/>
</dbReference>
<dbReference type="InterPro" id="IPR033752">
    <property type="entry name" value="MetA_family"/>
</dbReference>
<dbReference type="NCBIfam" id="TIGR01001">
    <property type="entry name" value="metA"/>
    <property type="match status" value="1"/>
</dbReference>
<organism evidence="8 9">
    <name type="scientific">Desulfovibrio desulfuricans</name>
    <dbReference type="NCBI Taxonomy" id="876"/>
    <lineage>
        <taxon>Bacteria</taxon>
        <taxon>Pseudomonadati</taxon>
        <taxon>Thermodesulfobacteriota</taxon>
        <taxon>Desulfovibrionia</taxon>
        <taxon>Desulfovibrionales</taxon>
        <taxon>Desulfovibrionaceae</taxon>
        <taxon>Desulfovibrio</taxon>
    </lineage>
</organism>
<evidence type="ECO:0000256" key="6">
    <source>
        <dbReference type="HAMAP-Rule" id="MF_00295"/>
    </source>
</evidence>
<comment type="caution">
    <text evidence="6">Lacks conserved residue(s) required for the propagation of feature annotation.</text>
</comment>
<protein>
    <recommendedName>
        <fullName evidence="6">Homoserine O-acetyltransferase</fullName>
        <shortName evidence="6">HAT</shortName>
        <ecNumber evidence="6">2.3.1.31</ecNumber>
    </recommendedName>
    <alternativeName>
        <fullName evidence="6">Homoserine transacetylase</fullName>
        <shortName evidence="6">HTA</shortName>
    </alternativeName>
</protein>
<sequence>MPIKIPADLPACAALESENIFVMTEDRAVAQDIRPLEIVIVNLMPTKIATETQLLRLLGNSPLQVNITLLRTEAHESKNTPAQHLERFYKTFNEIRHGSFDGMIVTGAPVEHLPFEDVDYWHELLDIMNYAASHVYSTLYICWAAQAALYHFYGIPKFSLPQKISGIFNHDILLPDCRLFRGFDDTFTAPHSRNTEVRAGHILETPQLRLLAQSEQAGVTLVERVDHSQVFMTGHLEYDRGTLDAEYRRDVDRGLKPRVPEHYYPHDDPAAMPRMNWRAHAHLFYCNWLNYYVYQETPFSLTAIAQNREARAGA</sequence>
<comment type="pathway">
    <text evidence="6">Amino-acid biosynthesis; L-methionine biosynthesis via de novo pathway; O-acetyl-L-homoserine from L-homoserine: step 1/1.</text>
</comment>
<dbReference type="GO" id="GO:0004414">
    <property type="term" value="F:homoserine O-acetyltransferase activity"/>
    <property type="evidence" value="ECO:0007669"/>
    <property type="project" value="UniProtKB-EC"/>
</dbReference>
<evidence type="ECO:0000256" key="2">
    <source>
        <dbReference type="ARBA" id="ARBA00022490"/>
    </source>
</evidence>
<dbReference type="InterPro" id="IPR029062">
    <property type="entry name" value="Class_I_gatase-like"/>
</dbReference>
<evidence type="ECO:0000256" key="7">
    <source>
        <dbReference type="PIRSR" id="PIRSR000450-1"/>
    </source>
</evidence>
<dbReference type="Pfam" id="PF04204">
    <property type="entry name" value="HTS"/>
    <property type="match status" value="1"/>
</dbReference>
<feature type="active site" evidence="6">
    <location>
        <position position="237"/>
    </location>
</feature>
<evidence type="ECO:0000256" key="3">
    <source>
        <dbReference type="ARBA" id="ARBA00022605"/>
    </source>
</evidence>
<dbReference type="PANTHER" id="PTHR20919:SF0">
    <property type="entry name" value="HOMOSERINE O-SUCCINYLTRANSFERASE"/>
    <property type="match status" value="1"/>
</dbReference>
<dbReference type="EC" id="2.3.1.31" evidence="6"/>
<dbReference type="FunFam" id="3.40.50.880:FF:000004">
    <property type="entry name" value="Homoserine O-succinyltransferase"/>
    <property type="match status" value="1"/>
</dbReference>
<dbReference type="EMBL" id="FPIW01000084">
    <property type="protein sequence ID" value="SFW72385.1"/>
    <property type="molecule type" value="Genomic_DNA"/>
</dbReference>
<feature type="active site" description="Proton acceptor" evidence="6">
    <location>
        <position position="235"/>
    </location>
</feature>
<reference evidence="9" key="1">
    <citation type="submission" date="2016-11" db="EMBL/GenBank/DDBJ databases">
        <authorList>
            <person name="Jaros S."/>
            <person name="Januszkiewicz K."/>
            <person name="Wedrychowicz H."/>
        </authorList>
    </citation>
    <scope>NUCLEOTIDE SEQUENCE [LARGE SCALE GENOMIC DNA]</scope>
    <source>
        <strain evidence="9">DSM 7057</strain>
    </source>
</reference>
<evidence type="ECO:0000256" key="1">
    <source>
        <dbReference type="ARBA" id="ARBA00004496"/>
    </source>
</evidence>
<accession>A0AA94HV78</accession>
<keyword evidence="3 6" id="KW-0028">Amino-acid biosynthesis</keyword>
<comment type="catalytic activity">
    <reaction evidence="6">
        <text>L-homoserine + acetyl-CoA = O-acetyl-L-homoserine + CoA</text>
        <dbReference type="Rhea" id="RHEA:13701"/>
        <dbReference type="ChEBI" id="CHEBI:57287"/>
        <dbReference type="ChEBI" id="CHEBI:57288"/>
        <dbReference type="ChEBI" id="CHEBI:57476"/>
        <dbReference type="ChEBI" id="CHEBI:57716"/>
        <dbReference type="EC" id="2.3.1.31"/>
    </reaction>
</comment>
<evidence type="ECO:0000256" key="4">
    <source>
        <dbReference type="ARBA" id="ARBA00022679"/>
    </source>
</evidence>
<dbReference type="SUPFAM" id="SSF52317">
    <property type="entry name" value="Class I glutamine amidotransferase-like"/>
    <property type="match status" value="1"/>
</dbReference>
<dbReference type="AlphaFoldDB" id="A0AA94HV78"/>
<dbReference type="InterPro" id="IPR005697">
    <property type="entry name" value="HST_MetA"/>
</dbReference>